<dbReference type="EMBL" id="BAABJX010000032">
    <property type="protein sequence ID" value="GAA4835532.1"/>
    <property type="molecule type" value="Genomic_DNA"/>
</dbReference>
<keyword evidence="2" id="KW-1185">Reference proteome</keyword>
<reference evidence="2" key="1">
    <citation type="journal article" date="2019" name="Int. J. Syst. Evol. Microbiol.">
        <title>The Global Catalogue of Microorganisms (GCM) 10K type strain sequencing project: providing services to taxonomists for standard genome sequencing and annotation.</title>
        <authorList>
            <consortium name="The Broad Institute Genomics Platform"/>
            <consortium name="The Broad Institute Genome Sequencing Center for Infectious Disease"/>
            <person name="Wu L."/>
            <person name="Ma J."/>
        </authorList>
    </citation>
    <scope>NUCLEOTIDE SEQUENCE [LARGE SCALE GENOMIC DNA]</scope>
    <source>
        <strain evidence="2">JCM 18326</strain>
    </source>
</reference>
<gene>
    <name evidence="1" type="ORF">GCM10023331_20990</name>
</gene>
<comment type="caution">
    <text evidence="1">The sequence shown here is derived from an EMBL/GenBank/DDBJ whole genome shotgun (WGS) entry which is preliminary data.</text>
</comment>
<name>A0ABP9D953_9BACT</name>
<dbReference type="Proteomes" id="UP001500298">
    <property type="component" value="Unassembled WGS sequence"/>
</dbReference>
<accession>A0ABP9D953</accession>
<proteinExistence type="predicted"/>
<dbReference type="RefSeq" id="WP_345371576.1">
    <property type="nucleotide sequence ID" value="NZ_BAABJX010000032.1"/>
</dbReference>
<protein>
    <recommendedName>
        <fullName evidence="3">Antitoxin component YwqK of the YwqJK toxin-antitoxin module</fullName>
    </recommendedName>
</protein>
<evidence type="ECO:0008006" key="3">
    <source>
        <dbReference type="Google" id="ProtNLM"/>
    </source>
</evidence>
<evidence type="ECO:0000313" key="1">
    <source>
        <dbReference type="EMBL" id="GAA4835532.1"/>
    </source>
</evidence>
<sequence>MVVTVFKMMMRFSLFFTVILLQQIVIAQAQEVQLLKWESMPCDTFLDPYRLKNRISQQEFYGDTLWVTVNFTDNCCAEFDPVVYWKESSLYLQPYESFIGEPCECRCCFSIRFAIGGLKGHDYPIFFQQKEIVYSEYYYDTIPPKYKVYEGRVINRVNKYGYIEGYWMTFREDGSLEMEEQFTETNLSDDFLEPEWRKVYFPSGQLAEYERGDTTQQWFEDGILRYEYIRFRGQDSTFKRILLLDDNRLLREKSLKVSYKEVYVNPFEPNGSRSDWVSEYLEREEYYENGQLRYWLNADTSYHWNEQGILKRKSYPSGAVRYDQEGKLLSVEKEITWITSEEKAKYGPVNHQLKRIYDKHDEMREVEYTRDEYNLIKELDWVMEEGFQPVYKYQWERVKYHWKWDDQGALIEAPEDWEEPLPWIGKSD</sequence>
<evidence type="ECO:0000313" key="2">
    <source>
        <dbReference type="Proteomes" id="UP001500298"/>
    </source>
</evidence>
<organism evidence="1 2">
    <name type="scientific">Algivirga pacifica</name>
    <dbReference type="NCBI Taxonomy" id="1162670"/>
    <lineage>
        <taxon>Bacteria</taxon>
        <taxon>Pseudomonadati</taxon>
        <taxon>Bacteroidota</taxon>
        <taxon>Cytophagia</taxon>
        <taxon>Cytophagales</taxon>
        <taxon>Flammeovirgaceae</taxon>
        <taxon>Algivirga</taxon>
    </lineage>
</organism>